<dbReference type="Pfam" id="PF09844">
    <property type="entry name" value="DUF2071"/>
    <property type="match status" value="1"/>
</dbReference>
<dbReference type="InterPro" id="IPR023375">
    <property type="entry name" value="ADC_dom_sf"/>
</dbReference>
<dbReference type="PANTHER" id="PTHR39186:SF1">
    <property type="entry name" value="DUF2071 DOMAIN-CONTAINING PROTEIN"/>
    <property type="match status" value="1"/>
</dbReference>
<dbReference type="AlphaFoldDB" id="A0A1V9FV70"/>
<evidence type="ECO:0008006" key="3">
    <source>
        <dbReference type="Google" id="ProtNLM"/>
    </source>
</evidence>
<sequence>MIVIPTEKLLQFRKHRPFPLPDKPWLIYQQWKDTLFLHCPVKPTTVKPLLPAGLTLDTLSGIAWVSVVAFTITDLRMRVMSVMPMLPVFNELNLRTYVVRDNIPGICFLQIKAGSHRAVLANRMMTKLRYQYADIRKTPAFHYFMSADKENSLLDIDFNPGPFFHDVPALDRWLTERYCCYQEDDAHLYRYHIHHPIWPLYQVHTNYHLLRYNFGDLHLTDQSVHLMHYSPIQTALIWRRERVT</sequence>
<accession>A0A1V9FV70</accession>
<dbReference type="OrthoDB" id="1421826at2"/>
<dbReference type="Proteomes" id="UP000192276">
    <property type="component" value="Unassembled WGS sequence"/>
</dbReference>
<name>A0A1V9FV70_9BACT</name>
<evidence type="ECO:0000313" key="2">
    <source>
        <dbReference type="Proteomes" id="UP000192276"/>
    </source>
</evidence>
<dbReference type="EMBL" id="LWBP01000123">
    <property type="protein sequence ID" value="OQP62243.1"/>
    <property type="molecule type" value="Genomic_DNA"/>
</dbReference>
<dbReference type="RefSeq" id="WP_081164033.1">
    <property type="nucleotide sequence ID" value="NZ_LWBP01000123.1"/>
</dbReference>
<dbReference type="SUPFAM" id="SSF160104">
    <property type="entry name" value="Acetoacetate decarboxylase-like"/>
    <property type="match status" value="1"/>
</dbReference>
<dbReference type="PANTHER" id="PTHR39186">
    <property type="entry name" value="DUF2071 FAMILY PROTEIN"/>
    <property type="match status" value="1"/>
</dbReference>
<protein>
    <recommendedName>
        <fullName evidence="3">DUF2071 domain-containing protein</fullName>
    </recommendedName>
</protein>
<evidence type="ECO:0000313" key="1">
    <source>
        <dbReference type="EMBL" id="OQP62243.1"/>
    </source>
</evidence>
<gene>
    <name evidence="1" type="ORF">A4R26_18390</name>
</gene>
<comment type="caution">
    <text evidence="1">The sequence shown here is derived from an EMBL/GenBank/DDBJ whole genome shotgun (WGS) entry which is preliminary data.</text>
</comment>
<reference evidence="2" key="1">
    <citation type="submission" date="2016-04" db="EMBL/GenBank/DDBJ databases">
        <authorList>
            <person name="Chen L."/>
            <person name="Zhuang W."/>
            <person name="Wang G."/>
        </authorList>
    </citation>
    <scope>NUCLEOTIDE SEQUENCE [LARGE SCALE GENOMIC DNA]</scope>
    <source>
        <strain evidence="2">208</strain>
    </source>
</reference>
<organism evidence="1 2">
    <name type="scientific">Niastella populi</name>
    <dbReference type="NCBI Taxonomy" id="550983"/>
    <lineage>
        <taxon>Bacteria</taxon>
        <taxon>Pseudomonadati</taxon>
        <taxon>Bacteroidota</taxon>
        <taxon>Chitinophagia</taxon>
        <taxon>Chitinophagales</taxon>
        <taxon>Chitinophagaceae</taxon>
        <taxon>Niastella</taxon>
    </lineage>
</organism>
<dbReference type="STRING" id="550983.A4R26_18390"/>
<proteinExistence type="predicted"/>
<dbReference type="InterPro" id="IPR018644">
    <property type="entry name" value="DUF2071"/>
</dbReference>
<keyword evidence="2" id="KW-1185">Reference proteome</keyword>